<gene>
    <name evidence="7" type="ORF">KMZ68_20220</name>
</gene>
<feature type="domain" description="PAS" evidence="6">
    <location>
        <begin position="25"/>
        <end position="94"/>
    </location>
</feature>
<evidence type="ECO:0000259" key="5">
    <source>
        <dbReference type="PROSITE" id="PS50109"/>
    </source>
</evidence>
<evidence type="ECO:0000256" key="4">
    <source>
        <dbReference type="SAM" id="Coils"/>
    </source>
</evidence>
<dbReference type="Gene3D" id="3.30.450.20">
    <property type="entry name" value="PAS domain"/>
    <property type="match status" value="1"/>
</dbReference>
<dbReference type="Proteomes" id="UP000680805">
    <property type="component" value="Chromosome"/>
</dbReference>
<dbReference type="InterPro" id="IPR036890">
    <property type="entry name" value="HATPase_C_sf"/>
</dbReference>
<dbReference type="InterPro" id="IPR000014">
    <property type="entry name" value="PAS"/>
</dbReference>
<evidence type="ECO:0000256" key="1">
    <source>
        <dbReference type="ARBA" id="ARBA00000085"/>
    </source>
</evidence>
<dbReference type="AlphaFoldDB" id="A0A975NTA5"/>
<dbReference type="Gene3D" id="1.10.287.130">
    <property type="match status" value="1"/>
</dbReference>
<dbReference type="SUPFAM" id="SSF55874">
    <property type="entry name" value="ATPase domain of HSP90 chaperone/DNA topoisomerase II/histidine kinase"/>
    <property type="match status" value="1"/>
</dbReference>
<dbReference type="PRINTS" id="PR00344">
    <property type="entry name" value="BCTRLSENSOR"/>
</dbReference>
<keyword evidence="4" id="KW-0175">Coiled coil</keyword>
<dbReference type="InterPro" id="IPR005467">
    <property type="entry name" value="His_kinase_dom"/>
</dbReference>
<accession>A0A975NTA5</accession>
<evidence type="ECO:0000313" key="8">
    <source>
        <dbReference type="Proteomes" id="UP000680805"/>
    </source>
</evidence>
<evidence type="ECO:0000256" key="2">
    <source>
        <dbReference type="ARBA" id="ARBA00012438"/>
    </source>
</evidence>
<feature type="coiled-coil region" evidence="4">
    <location>
        <begin position="1"/>
        <end position="28"/>
    </location>
</feature>
<evidence type="ECO:0000256" key="3">
    <source>
        <dbReference type="ARBA" id="ARBA00022553"/>
    </source>
</evidence>
<proteinExistence type="predicted"/>
<dbReference type="InterPro" id="IPR035965">
    <property type="entry name" value="PAS-like_dom_sf"/>
</dbReference>
<dbReference type="CDD" id="cd00130">
    <property type="entry name" value="PAS"/>
    <property type="match status" value="1"/>
</dbReference>
<dbReference type="InterPro" id="IPR003661">
    <property type="entry name" value="HisK_dim/P_dom"/>
</dbReference>
<dbReference type="PROSITE" id="PS50109">
    <property type="entry name" value="HIS_KIN"/>
    <property type="match status" value="1"/>
</dbReference>
<dbReference type="NCBIfam" id="TIGR00229">
    <property type="entry name" value="sensory_box"/>
    <property type="match status" value="1"/>
</dbReference>
<dbReference type="Gene3D" id="3.30.565.10">
    <property type="entry name" value="Histidine kinase-like ATPase, C-terminal domain"/>
    <property type="match status" value="1"/>
</dbReference>
<dbReference type="SMART" id="SM00388">
    <property type="entry name" value="HisKA"/>
    <property type="match status" value="1"/>
</dbReference>
<dbReference type="InterPro" id="IPR003594">
    <property type="entry name" value="HATPase_dom"/>
</dbReference>
<sequence length="423" mass="46525">MDEVYSELVQSQVELEQKNAELEEARQFIDSVVAAMTDVLIVCDRAGRIEQVNQALERLTGQSGKSLTGQPLEVLLAPGQEPLFDELRSKLHGGVGLGDCEVSFIDRTGTPTLLSMSCSSRCDHKGRFVGLVLIGRPVGELRRAYTELAAAHQDLRQAQKQLVFSEKMAALGRLVAGVAHELNNPISFVFGNMHALKRYGGRLTKYLQAIDRGESPDQLLKLRNSLKIDRILLDVGPLVEGTLEGAERVSEIVQDLRRFSSSQTEPLENFNVSRVVRTAISWVVKTTRIKPEVVLDLPDRLEVVSRRGPVHQIMVNLVQNAIDVMAEQPEPKLVVSGAREGQWVVVRVRDFGPGMSADVMKRLFEPFFTTKPIGKGTGLGLYVSYGLAEELGGQLDGANHEDGGAVFTLRLPAQEVPDAEPSR</sequence>
<dbReference type="SMART" id="SM00091">
    <property type="entry name" value="PAS"/>
    <property type="match status" value="1"/>
</dbReference>
<organism evidence="7 8">
    <name type="scientific">Bradyrhizobium sediminis</name>
    <dbReference type="NCBI Taxonomy" id="2840469"/>
    <lineage>
        <taxon>Bacteria</taxon>
        <taxon>Pseudomonadati</taxon>
        <taxon>Pseudomonadota</taxon>
        <taxon>Alphaproteobacteria</taxon>
        <taxon>Hyphomicrobiales</taxon>
        <taxon>Nitrobacteraceae</taxon>
        <taxon>Bradyrhizobium</taxon>
    </lineage>
</organism>
<reference evidence="7" key="1">
    <citation type="submission" date="2021-06" db="EMBL/GenBank/DDBJ databases">
        <title>Bradyrhizobium sp. S2-11-2 Genome sequencing.</title>
        <authorList>
            <person name="Jin L."/>
        </authorList>
    </citation>
    <scope>NUCLEOTIDE SEQUENCE</scope>
    <source>
        <strain evidence="7">S2-11-2</strain>
    </source>
</reference>
<keyword evidence="3" id="KW-0597">Phosphoprotein</keyword>
<evidence type="ECO:0000313" key="7">
    <source>
        <dbReference type="EMBL" id="QWG20963.1"/>
    </source>
</evidence>
<dbReference type="Pfam" id="PF02518">
    <property type="entry name" value="HATPase_c"/>
    <property type="match status" value="1"/>
</dbReference>
<dbReference type="PROSITE" id="PS50112">
    <property type="entry name" value="PAS"/>
    <property type="match status" value="1"/>
</dbReference>
<feature type="domain" description="Histidine kinase" evidence="5">
    <location>
        <begin position="177"/>
        <end position="415"/>
    </location>
</feature>
<dbReference type="SUPFAM" id="SSF47384">
    <property type="entry name" value="Homodimeric domain of signal transducing histidine kinase"/>
    <property type="match status" value="1"/>
</dbReference>
<dbReference type="GO" id="GO:0000155">
    <property type="term" value="F:phosphorelay sensor kinase activity"/>
    <property type="evidence" value="ECO:0007669"/>
    <property type="project" value="InterPro"/>
</dbReference>
<dbReference type="KEGG" id="bsei:KMZ68_20220"/>
<dbReference type="SMART" id="SM00387">
    <property type="entry name" value="HATPase_c"/>
    <property type="match status" value="1"/>
</dbReference>
<protein>
    <recommendedName>
        <fullName evidence="2">histidine kinase</fullName>
        <ecNumber evidence="2">2.7.13.3</ecNumber>
    </recommendedName>
</protein>
<dbReference type="PANTHER" id="PTHR43065:SF42">
    <property type="entry name" value="TWO-COMPONENT SENSOR PPRA"/>
    <property type="match status" value="1"/>
</dbReference>
<dbReference type="Pfam" id="PF00512">
    <property type="entry name" value="HisKA"/>
    <property type="match status" value="1"/>
</dbReference>
<dbReference type="InterPro" id="IPR004358">
    <property type="entry name" value="Sig_transdc_His_kin-like_C"/>
</dbReference>
<dbReference type="SUPFAM" id="SSF55785">
    <property type="entry name" value="PYP-like sensor domain (PAS domain)"/>
    <property type="match status" value="1"/>
</dbReference>
<evidence type="ECO:0000259" key="6">
    <source>
        <dbReference type="PROSITE" id="PS50112"/>
    </source>
</evidence>
<dbReference type="CDD" id="cd00082">
    <property type="entry name" value="HisKA"/>
    <property type="match status" value="1"/>
</dbReference>
<dbReference type="Pfam" id="PF08448">
    <property type="entry name" value="PAS_4"/>
    <property type="match status" value="1"/>
</dbReference>
<dbReference type="PANTHER" id="PTHR43065">
    <property type="entry name" value="SENSOR HISTIDINE KINASE"/>
    <property type="match status" value="1"/>
</dbReference>
<dbReference type="EC" id="2.7.13.3" evidence="2"/>
<dbReference type="EMBL" id="CP076135">
    <property type="protein sequence ID" value="QWG20963.1"/>
    <property type="molecule type" value="Genomic_DNA"/>
</dbReference>
<comment type="catalytic activity">
    <reaction evidence="1">
        <text>ATP + protein L-histidine = ADP + protein N-phospho-L-histidine.</text>
        <dbReference type="EC" id="2.7.13.3"/>
    </reaction>
</comment>
<name>A0A975NTA5_9BRAD</name>
<dbReference type="InterPro" id="IPR013656">
    <property type="entry name" value="PAS_4"/>
</dbReference>
<dbReference type="InterPro" id="IPR036097">
    <property type="entry name" value="HisK_dim/P_sf"/>
</dbReference>